<reference evidence="4 5" key="1">
    <citation type="submission" date="2021-01" db="EMBL/GenBank/DDBJ databases">
        <title>Cercospora kikuchii MAFF 305040 whole genome shotgun sequence.</title>
        <authorList>
            <person name="Kashiwa T."/>
            <person name="Suzuki T."/>
        </authorList>
    </citation>
    <scope>NUCLEOTIDE SEQUENCE [LARGE SCALE GENOMIC DNA]</scope>
    <source>
        <strain evidence="4 5">MAFF 305040</strain>
    </source>
</reference>
<evidence type="ECO:0000313" key="4">
    <source>
        <dbReference type="EMBL" id="GIZ49113.1"/>
    </source>
</evidence>
<dbReference type="Pfam" id="PF00109">
    <property type="entry name" value="ketoacyl-synt"/>
    <property type="match status" value="1"/>
</dbReference>
<evidence type="ECO:0000313" key="5">
    <source>
        <dbReference type="Proteomes" id="UP000825890"/>
    </source>
</evidence>
<keyword evidence="5" id="KW-1185">Reference proteome</keyword>
<comment type="caution">
    <text evidence="4">The sequence shown here is derived from an EMBL/GenBank/DDBJ whole genome shotgun (WGS) entry which is preliminary data.</text>
</comment>
<dbReference type="OrthoDB" id="329835at2759"/>
<dbReference type="SMART" id="SM00825">
    <property type="entry name" value="PKS_KS"/>
    <property type="match status" value="1"/>
</dbReference>
<dbReference type="PANTHER" id="PTHR43775">
    <property type="entry name" value="FATTY ACID SYNTHASE"/>
    <property type="match status" value="1"/>
</dbReference>
<protein>
    <recommendedName>
        <fullName evidence="3">Ketosynthase family 3 (KS3) domain-containing protein</fullName>
    </recommendedName>
</protein>
<dbReference type="PROSITE" id="PS52004">
    <property type="entry name" value="KS3_2"/>
    <property type="match status" value="1"/>
</dbReference>
<evidence type="ECO:0000259" key="3">
    <source>
        <dbReference type="PROSITE" id="PS52004"/>
    </source>
</evidence>
<dbReference type="GeneID" id="68297727"/>
<dbReference type="SUPFAM" id="SSF53901">
    <property type="entry name" value="Thiolase-like"/>
    <property type="match status" value="1"/>
</dbReference>
<dbReference type="InterPro" id="IPR050091">
    <property type="entry name" value="PKS_NRPS_Biosynth_Enz"/>
</dbReference>
<sequence>MVQAQQEDTPTGALEPIAICGMSMRLPGAVRGAEAFWKALVEKRKLKCIVPEDRFNVKAFYSSQAKPGTIISPEAFYLSDAELGHLDTSMIPIAAHELRHIDPQQRMLLEITRECLENAGETNWRGKRVGCYVGTFGEDWIDLGAKDTLDANMYRAASSSDFALSNRLLYEYNFRSPSITIKTGCSIAIMGLNKVY</sequence>
<organism evidence="4 5">
    <name type="scientific">Cercospora kikuchii</name>
    <dbReference type="NCBI Taxonomy" id="84275"/>
    <lineage>
        <taxon>Eukaryota</taxon>
        <taxon>Fungi</taxon>
        <taxon>Dikarya</taxon>
        <taxon>Ascomycota</taxon>
        <taxon>Pezizomycotina</taxon>
        <taxon>Dothideomycetes</taxon>
        <taxon>Dothideomycetidae</taxon>
        <taxon>Mycosphaerellales</taxon>
        <taxon>Mycosphaerellaceae</taxon>
        <taxon>Cercospora</taxon>
    </lineage>
</organism>
<dbReference type="InterPro" id="IPR014030">
    <property type="entry name" value="Ketoacyl_synth_N"/>
</dbReference>
<dbReference type="GO" id="GO:0006633">
    <property type="term" value="P:fatty acid biosynthetic process"/>
    <property type="evidence" value="ECO:0007669"/>
    <property type="project" value="TreeGrafter"/>
</dbReference>
<dbReference type="AlphaFoldDB" id="A0A9P3FLF2"/>
<evidence type="ECO:0000256" key="1">
    <source>
        <dbReference type="ARBA" id="ARBA00022679"/>
    </source>
</evidence>
<keyword evidence="2" id="KW-0511">Multifunctional enzyme</keyword>
<accession>A0A9P3FLF2</accession>
<gene>
    <name evidence="4" type="ORF">CKM354_001215200</name>
</gene>
<dbReference type="Gene3D" id="3.40.47.10">
    <property type="match status" value="1"/>
</dbReference>
<evidence type="ECO:0000256" key="2">
    <source>
        <dbReference type="ARBA" id="ARBA00023268"/>
    </source>
</evidence>
<keyword evidence="1" id="KW-0808">Transferase</keyword>
<dbReference type="InterPro" id="IPR020841">
    <property type="entry name" value="PKS_Beta-ketoAc_synthase_dom"/>
</dbReference>
<dbReference type="PANTHER" id="PTHR43775:SF49">
    <property type="entry name" value="SYNTHASE, PUTATIVE (JCVI)-RELATED"/>
    <property type="match status" value="1"/>
</dbReference>
<dbReference type="Proteomes" id="UP000825890">
    <property type="component" value="Unassembled WGS sequence"/>
</dbReference>
<dbReference type="RefSeq" id="XP_044663600.1">
    <property type="nucleotide sequence ID" value="XM_044807665.1"/>
</dbReference>
<dbReference type="EMBL" id="BOLY01000008">
    <property type="protein sequence ID" value="GIZ49113.1"/>
    <property type="molecule type" value="Genomic_DNA"/>
</dbReference>
<dbReference type="CDD" id="cd00833">
    <property type="entry name" value="PKS"/>
    <property type="match status" value="1"/>
</dbReference>
<proteinExistence type="predicted"/>
<dbReference type="GO" id="GO:0044550">
    <property type="term" value="P:secondary metabolite biosynthetic process"/>
    <property type="evidence" value="ECO:0007669"/>
    <property type="project" value="TreeGrafter"/>
</dbReference>
<dbReference type="InterPro" id="IPR016039">
    <property type="entry name" value="Thiolase-like"/>
</dbReference>
<dbReference type="GO" id="GO:0004312">
    <property type="term" value="F:fatty acid synthase activity"/>
    <property type="evidence" value="ECO:0007669"/>
    <property type="project" value="TreeGrafter"/>
</dbReference>
<feature type="domain" description="Ketosynthase family 3 (KS3)" evidence="3">
    <location>
        <begin position="14"/>
        <end position="196"/>
    </location>
</feature>
<name>A0A9P3FLF2_9PEZI</name>